<dbReference type="InterPro" id="IPR003594">
    <property type="entry name" value="HATPase_dom"/>
</dbReference>
<dbReference type="EC" id="2.7.13.3" evidence="3"/>
<dbReference type="InterPro" id="IPR036097">
    <property type="entry name" value="HisK_dim/P_sf"/>
</dbReference>
<dbReference type="EMBL" id="QRDY01000002">
    <property type="protein sequence ID" value="RED64775.1"/>
    <property type="molecule type" value="Genomic_DNA"/>
</dbReference>
<evidence type="ECO:0000259" key="14">
    <source>
        <dbReference type="PROSITE" id="PS50109"/>
    </source>
</evidence>
<evidence type="ECO:0000256" key="8">
    <source>
        <dbReference type="ARBA" id="ARBA00022777"/>
    </source>
</evidence>
<comment type="catalytic activity">
    <reaction evidence="1">
        <text>ATP + protein L-histidine = ADP + protein N-phospho-L-histidine.</text>
        <dbReference type="EC" id="2.7.13.3"/>
    </reaction>
</comment>
<dbReference type="InterPro" id="IPR005467">
    <property type="entry name" value="His_kinase_dom"/>
</dbReference>
<dbReference type="InterPro" id="IPR036890">
    <property type="entry name" value="HATPase_C_sf"/>
</dbReference>
<keyword evidence="10" id="KW-0902">Two-component regulatory system</keyword>
<evidence type="ECO:0000256" key="4">
    <source>
        <dbReference type="ARBA" id="ARBA00022475"/>
    </source>
</evidence>
<evidence type="ECO:0000256" key="9">
    <source>
        <dbReference type="ARBA" id="ARBA00022840"/>
    </source>
</evidence>
<evidence type="ECO:0000256" key="5">
    <source>
        <dbReference type="ARBA" id="ARBA00022553"/>
    </source>
</evidence>
<evidence type="ECO:0000256" key="2">
    <source>
        <dbReference type="ARBA" id="ARBA00004651"/>
    </source>
</evidence>
<dbReference type="Pfam" id="PF00512">
    <property type="entry name" value="HisKA"/>
    <property type="match status" value="1"/>
</dbReference>
<organism evidence="16 17">
    <name type="scientific">Cohnella lupini</name>
    <dbReference type="NCBI Taxonomy" id="1294267"/>
    <lineage>
        <taxon>Bacteria</taxon>
        <taxon>Bacillati</taxon>
        <taxon>Bacillota</taxon>
        <taxon>Bacilli</taxon>
        <taxon>Bacillales</taxon>
        <taxon>Paenibacillaceae</taxon>
        <taxon>Cohnella</taxon>
    </lineage>
</organism>
<keyword evidence="13" id="KW-1133">Transmembrane helix</keyword>
<dbReference type="PANTHER" id="PTHR45453">
    <property type="entry name" value="PHOSPHATE REGULON SENSOR PROTEIN PHOR"/>
    <property type="match status" value="1"/>
</dbReference>
<dbReference type="PRINTS" id="PR00344">
    <property type="entry name" value="BCTRLSENSOR"/>
</dbReference>
<keyword evidence="8" id="KW-0418">Kinase</keyword>
<keyword evidence="6" id="KW-0808">Transferase</keyword>
<keyword evidence="17" id="KW-1185">Reference proteome</keyword>
<dbReference type="InterPro" id="IPR003660">
    <property type="entry name" value="HAMP_dom"/>
</dbReference>
<dbReference type="InterPro" id="IPR004358">
    <property type="entry name" value="Sig_transdc_His_kin-like_C"/>
</dbReference>
<dbReference type="Pfam" id="PF00672">
    <property type="entry name" value="HAMP"/>
    <property type="match status" value="1"/>
</dbReference>
<dbReference type="FunFam" id="3.30.565.10:FF:000006">
    <property type="entry name" value="Sensor histidine kinase WalK"/>
    <property type="match status" value="1"/>
</dbReference>
<feature type="domain" description="HAMP" evidence="15">
    <location>
        <begin position="283"/>
        <end position="335"/>
    </location>
</feature>
<comment type="caution">
    <text evidence="16">The sequence shown here is derived from an EMBL/GenBank/DDBJ whole genome shotgun (WGS) entry which is preliminary data.</text>
</comment>
<dbReference type="GO" id="GO:0016036">
    <property type="term" value="P:cellular response to phosphate starvation"/>
    <property type="evidence" value="ECO:0007669"/>
    <property type="project" value="TreeGrafter"/>
</dbReference>
<evidence type="ECO:0000313" key="16">
    <source>
        <dbReference type="EMBL" id="RED64775.1"/>
    </source>
</evidence>
<feature type="transmembrane region" description="Helical" evidence="13">
    <location>
        <begin position="262"/>
        <end position="281"/>
    </location>
</feature>
<evidence type="ECO:0000256" key="10">
    <source>
        <dbReference type="ARBA" id="ARBA00023012"/>
    </source>
</evidence>
<dbReference type="PANTHER" id="PTHR45453:SF3">
    <property type="entry name" value="HISTIDINE KINASE"/>
    <property type="match status" value="1"/>
</dbReference>
<dbReference type="FunFam" id="1.10.287.130:FF:000001">
    <property type="entry name" value="Two-component sensor histidine kinase"/>
    <property type="match status" value="1"/>
</dbReference>
<dbReference type="SUPFAM" id="SSF47384">
    <property type="entry name" value="Homodimeric domain of signal transducing histidine kinase"/>
    <property type="match status" value="1"/>
</dbReference>
<dbReference type="RefSeq" id="WP_115991540.1">
    <property type="nucleotide sequence ID" value="NZ_QRDY01000002.1"/>
</dbReference>
<dbReference type="CDD" id="cd00082">
    <property type="entry name" value="HisKA"/>
    <property type="match status" value="1"/>
</dbReference>
<feature type="domain" description="Histidine kinase" evidence="14">
    <location>
        <begin position="364"/>
        <end position="581"/>
    </location>
</feature>
<evidence type="ECO:0000256" key="7">
    <source>
        <dbReference type="ARBA" id="ARBA00022741"/>
    </source>
</evidence>
<dbReference type="SUPFAM" id="SSF158472">
    <property type="entry name" value="HAMP domain-like"/>
    <property type="match status" value="1"/>
</dbReference>
<feature type="coiled-coil region" evidence="12">
    <location>
        <begin position="323"/>
        <end position="364"/>
    </location>
</feature>
<dbReference type="Pfam" id="PF02518">
    <property type="entry name" value="HATPase_c"/>
    <property type="match status" value="1"/>
</dbReference>
<dbReference type="PROSITE" id="PS50885">
    <property type="entry name" value="HAMP"/>
    <property type="match status" value="1"/>
</dbReference>
<keyword evidence="5" id="KW-0597">Phosphoprotein</keyword>
<keyword evidence="4" id="KW-1003">Cell membrane</keyword>
<dbReference type="GO" id="GO:0005524">
    <property type="term" value="F:ATP binding"/>
    <property type="evidence" value="ECO:0007669"/>
    <property type="project" value="UniProtKB-KW"/>
</dbReference>
<dbReference type="Gene3D" id="3.30.565.10">
    <property type="entry name" value="Histidine kinase-like ATPase, C-terminal domain"/>
    <property type="match status" value="1"/>
</dbReference>
<evidence type="ECO:0000256" key="1">
    <source>
        <dbReference type="ARBA" id="ARBA00000085"/>
    </source>
</evidence>
<dbReference type="AlphaFoldDB" id="A0A3D9ISW7"/>
<dbReference type="GO" id="GO:0004721">
    <property type="term" value="F:phosphoprotein phosphatase activity"/>
    <property type="evidence" value="ECO:0007669"/>
    <property type="project" value="TreeGrafter"/>
</dbReference>
<keyword evidence="7" id="KW-0547">Nucleotide-binding</keyword>
<dbReference type="GO" id="GO:0000155">
    <property type="term" value="F:phosphorelay sensor kinase activity"/>
    <property type="evidence" value="ECO:0007669"/>
    <property type="project" value="InterPro"/>
</dbReference>
<dbReference type="Gene3D" id="1.10.287.130">
    <property type="match status" value="1"/>
</dbReference>
<dbReference type="Gene3D" id="6.10.340.10">
    <property type="match status" value="1"/>
</dbReference>
<keyword evidence="9" id="KW-0067">ATP-binding</keyword>
<gene>
    <name evidence="16" type="ORF">DFP95_102196</name>
</gene>
<dbReference type="CDD" id="cd00075">
    <property type="entry name" value="HATPase"/>
    <property type="match status" value="1"/>
</dbReference>
<evidence type="ECO:0000256" key="11">
    <source>
        <dbReference type="ARBA" id="ARBA00023136"/>
    </source>
</evidence>
<dbReference type="OrthoDB" id="9762826at2"/>
<dbReference type="SMART" id="SM00387">
    <property type="entry name" value="HATPase_c"/>
    <property type="match status" value="1"/>
</dbReference>
<evidence type="ECO:0000313" key="17">
    <source>
        <dbReference type="Proteomes" id="UP000256869"/>
    </source>
</evidence>
<accession>A0A3D9ISW7</accession>
<comment type="subcellular location">
    <subcellularLocation>
        <location evidence="2">Cell membrane</location>
        <topology evidence="2">Multi-pass membrane protein</topology>
    </subcellularLocation>
</comment>
<keyword evidence="11 13" id="KW-0472">Membrane</keyword>
<dbReference type="SUPFAM" id="SSF55874">
    <property type="entry name" value="ATPase domain of HSP90 chaperone/DNA topoisomerase II/histidine kinase"/>
    <property type="match status" value="1"/>
</dbReference>
<evidence type="ECO:0000259" key="15">
    <source>
        <dbReference type="PROSITE" id="PS50885"/>
    </source>
</evidence>
<dbReference type="GO" id="GO:0005886">
    <property type="term" value="C:plasma membrane"/>
    <property type="evidence" value="ECO:0007669"/>
    <property type="project" value="UniProtKB-SubCell"/>
</dbReference>
<evidence type="ECO:0000256" key="13">
    <source>
        <dbReference type="SAM" id="Phobius"/>
    </source>
</evidence>
<keyword evidence="12" id="KW-0175">Coiled coil</keyword>
<dbReference type="SMART" id="SM00304">
    <property type="entry name" value="HAMP"/>
    <property type="match status" value="1"/>
</dbReference>
<dbReference type="InterPro" id="IPR050351">
    <property type="entry name" value="BphY/WalK/GraS-like"/>
</dbReference>
<evidence type="ECO:0000256" key="3">
    <source>
        <dbReference type="ARBA" id="ARBA00012438"/>
    </source>
</evidence>
<reference evidence="16 17" key="1">
    <citation type="submission" date="2018-07" db="EMBL/GenBank/DDBJ databases">
        <title>Genomic Encyclopedia of Type Strains, Phase III (KMG-III): the genomes of soil and plant-associated and newly described type strains.</title>
        <authorList>
            <person name="Whitman W."/>
        </authorList>
    </citation>
    <scope>NUCLEOTIDE SEQUENCE [LARGE SCALE GENOMIC DNA]</scope>
    <source>
        <strain evidence="16 17">CECT 8236</strain>
    </source>
</reference>
<sequence length="586" mass="66374">MRRNGVVLKLFVVTSVLILIVFSLAMLAEGLFFERFYRSSKINELERNMSEFAETFEQAQSDEREVSRLLGDFMNHNDSSTAIMNEEFGRTDINPYYLELQADGKTVTVSIPRDGMTMDDIPHGLQIGDSLVVDGIFMDEKDTVMHPVEIRRTANALPEKSLVRVTGTITDIMLPEQRSFNPLYQDTLMDNAVLDLREKAEQNRSALRKGLTVREKWTDKWSGVEYEVIIRSLSKGTNGDRYLFVMTSLQPVGEAVETLQQYFVYMAPIIVALAIVLSLFYSKMVSRPLVALSRSAARLAKLDFSAQPEIRSKDEFGDLSRDMIELSRNLDVTLKELTRANEKLQEDVEEKKRSEELRKELIANISHELKTPLGIVKGFAEGLQDGVASDKRDRYLALIVNETDRMNALIMDMLELSKFEVNAIRLQPRSVSATSLVRRVVDSFSRQLESKQLQIKITADEEEEMFVTADTRRIEQVVLNLLSNAIRHAADSSIITVSIQRSAAGKITTTIENVGSPIAEEDLSRIWDQFYRVERSRDRKSGGTGLGLAIVKHILELHESEFGARNTKQGVAFYYTLNESGETPNE</sequence>
<dbReference type="CDD" id="cd06225">
    <property type="entry name" value="HAMP"/>
    <property type="match status" value="1"/>
</dbReference>
<dbReference type="PROSITE" id="PS50109">
    <property type="entry name" value="HIS_KIN"/>
    <property type="match status" value="1"/>
</dbReference>
<dbReference type="Proteomes" id="UP000256869">
    <property type="component" value="Unassembled WGS sequence"/>
</dbReference>
<evidence type="ECO:0000256" key="12">
    <source>
        <dbReference type="SAM" id="Coils"/>
    </source>
</evidence>
<dbReference type="SMART" id="SM00388">
    <property type="entry name" value="HisKA"/>
    <property type="match status" value="1"/>
</dbReference>
<proteinExistence type="predicted"/>
<dbReference type="InterPro" id="IPR003661">
    <property type="entry name" value="HisK_dim/P_dom"/>
</dbReference>
<protein>
    <recommendedName>
        <fullName evidence="3">histidine kinase</fullName>
        <ecNumber evidence="3">2.7.13.3</ecNumber>
    </recommendedName>
</protein>
<evidence type="ECO:0000256" key="6">
    <source>
        <dbReference type="ARBA" id="ARBA00022679"/>
    </source>
</evidence>
<keyword evidence="13" id="KW-0812">Transmembrane</keyword>
<name>A0A3D9ISW7_9BACL</name>